<evidence type="ECO:0000259" key="5">
    <source>
        <dbReference type="Pfam" id="PF14909"/>
    </source>
</evidence>
<dbReference type="InterPro" id="IPR042769">
    <property type="entry name" value="SPATA6_fam"/>
</dbReference>
<protein>
    <recommendedName>
        <fullName evidence="5">Spermatogenesis-associated protein 6 N-terminal domain-containing protein</fullName>
    </recommendedName>
</protein>
<proteinExistence type="inferred from homology"/>
<organism evidence="6 7">
    <name type="scientific">Magallana gigas</name>
    <name type="common">Pacific oyster</name>
    <name type="synonym">Crassostrea gigas</name>
    <dbReference type="NCBI Taxonomy" id="29159"/>
    <lineage>
        <taxon>Eukaryota</taxon>
        <taxon>Metazoa</taxon>
        <taxon>Spiralia</taxon>
        <taxon>Lophotrochozoa</taxon>
        <taxon>Mollusca</taxon>
        <taxon>Bivalvia</taxon>
        <taxon>Autobranchia</taxon>
        <taxon>Pteriomorphia</taxon>
        <taxon>Ostreida</taxon>
        <taxon>Ostreoidea</taxon>
        <taxon>Ostreidae</taxon>
        <taxon>Magallana</taxon>
    </lineage>
</organism>
<evidence type="ECO:0000313" key="6">
    <source>
        <dbReference type="EnsemblMetazoa" id="G3665.5:cds"/>
    </source>
</evidence>
<dbReference type="PANTHER" id="PTHR16435">
    <property type="entry name" value="SPERMATOGENESIS-ASSOCIATED PROTEIN 6 SPATA6"/>
    <property type="match status" value="1"/>
</dbReference>
<dbReference type="PANTHER" id="PTHR16435:SF6">
    <property type="entry name" value="IP09370P"/>
    <property type="match status" value="1"/>
</dbReference>
<feature type="compositionally biased region" description="Basic residues" evidence="4">
    <location>
        <begin position="170"/>
        <end position="182"/>
    </location>
</feature>
<evidence type="ECO:0000256" key="2">
    <source>
        <dbReference type="ARBA" id="ARBA00022553"/>
    </source>
</evidence>
<dbReference type="Pfam" id="PF14909">
    <property type="entry name" value="SPATA6"/>
    <property type="match status" value="1"/>
</dbReference>
<dbReference type="AlphaFoldDB" id="A0A8W8MRT9"/>
<feature type="region of interest" description="Disordered" evidence="4">
    <location>
        <begin position="260"/>
        <end position="293"/>
    </location>
</feature>
<evidence type="ECO:0000313" key="7">
    <source>
        <dbReference type="Proteomes" id="UP000005408"/>
    </source>
</evidence>
<dbReference type="EnsemblMetazoa" id="G3665.6">
    <property type="protein sequence ID" value="G3665.6:cds"/>
    <property type="gene ID" value="G3665"/>
</dbReference>
<dbReference type="GO" id="GO:0032027">
    <property type="term" value="F:myosin light chain binding"/>
    <property type="evidence" value="ECO:0007669"/>
    <property type="project" value="InterPro"/>
</dbReference>
<keyword evidence="2" id="KW-0597">Phosphoprotein</keyword>
<reference evidence="6" key="1">
    <citation type="submission" date="2022-08" db="UniProtKB">
        <authorList>
            <consortium name="EnsemblMetazoa"/>
        </authorList>
    </citation>
    <scope>IDENTIFICATION</scope>
    <source>
        <strain evidence="6">05x7-T-G4-1.051#20</strain>
    </source>
</reference>
<feature type="compositionally biased region" description="Low complexity" evidence="4">
    <location>
        <begin position="284"/>
        <end position="293"/>
    </location>
</feature>
<keyword evidence="3" id="KW-0175">Coiled coil</keyword>
<dbReference type="InterPro" id="IPR032732">
    <property type="entry name" value="SPATA6_N"/>
</dbReference>
<evidence type="ECO:0000256" key="4">
    <source>
        <dbReference type="SAM" id="MobiDB-lite"/>
    </source>
</evidence>
<dbReference type="GeneID" id="105341244"/>
<dbReference type="EnsemblMetazoa" id="G3665.10">
    <property type="protein sequence ID" value="G3665.10:cds"/>
    <property type="gene ID" value="G3665"/>
</dbReference>
<feature type="domain" description="Spermatogenesis-associated protein 6 N-terminal" evidence="5">
    <location>
        <begin position="10"/>
        <end position="149"/>
    </location>
</feature>
<accession>A0A8W8MRT9</accession>
<sequence>MPRRALRCVVDLKLKAVTAPGVWLPSREDVYVSISLFGQYRNTCLVESVFPLIIREDFTFEKTYYTALDPAEVVDYLDDELIVLELLQLSEFGGANRLASYSSSARDFLYPAPSLAPCYASGAREILFHRSIDFPGISPKLEFVSITNIKESLSPELDALEDSIKDERRSRRRSRSRSRSRPASRPSSRASMRTFVDVDPTEDLKTYHKPTISSVCHSRSPSPAARWKSDDILVPRLSSTEGRPPFVVRHLEKSLIGRIPGDDGGVKAKSKKKVKRGRSRSRTRSVSAMSDSGGYYSDYTSYPSLTHKYRLKKTSSLDDEDPLPRVSPKQFLSDDDDAEVAALTGSLDDLRLSRRSRSPSPLLYRPSLRERYGLRPLTPTEKLDLDIRVEQALRRSRSRERLARLELEESRSRSRERRTRLELERARSRSRERMARLDLELAEKRRERLAREELEESLRRARASPCRVHLDDGTYWSERAAKFQGKSHRQVFNDSLSKLYSKMYRSALQAKP</sequence>
<dbReference type="GO" id="GO:0120212">
    <property type="term" value="C:sperm head-tail coupling apparatus"/>
    <property type="evidence" value="ECO:0007669"/>
    <property type="project" value="InterPro"/>
</dbReference>
<feature type="coiled-coil region" evidence="3">
    <location>
        <begin position="404"/>
        <end position="464"/>
    </location>
</feature>
<feature type="compositionally biased region" description="Basic residues" evidence="4">
    <location>
        <begin position="268"/>
        <end position="283"/>
    </location>
</feature>
<feature type="region of interest" description="Disordered" evidence="4">
    <location>
        <begin position="164"/>
        <end position="195"/>
    </location>
</feature>
<comment type="similarity">
    <text evidence="1">Belongs to the SPATA6 family.</text>
</comment>
<dbReference type="GO" id="GO:0007283">
    <property type="term" value="P:spermatogenesis"/>
    <property type="evidence" value="ECO:0007669"/>
    <property type="project" value="InterPro"/>
</dbReference>
<evidence type="ECO:0000256" key="1">
    <source>
        <dbReference type="ARBA" id="ARBA00006215"/>
    </source>
</evidence>
<dbReference type="EnsemblMetazoa" id="G3665.5">
    <property type="protein sequence ID" value="G3665.5:cds"/>
    <property type="gene ID" value="G3665"/>
</dbReference>
<dbReference type="Proteomes" id="UP000005408">
    <property type="component" value="Unassembled WGS sequence"/>
</dbReference>
<keyword evidence="7" id="KW-1185">Reference proteome</keyword>
<dbReference type="RefSeq" id="XP_034315101.1">
    <property type="nucleotide sequence ID" value="XM_034459210.2"/>
</dbReference>
<evidence type="ECO:0000256" key="3">
    <source>
        <dbReference type="SAM" id="Coils"/>
    </source>
</evidence>
<name>A0A8W8MRT9_MAGGI</name>